<protein>
    <submittedName>
        <fullName evidence="1">Uncharacterized protein</fullName>
    </submittedName>
</protein>
<dbReference type="EMBL" id="FNJC01000001">
    <property type="protein sequence ID" value="SDO09058.1"/>
    <property type="molecule type" value="Genomic_DNA"/>
</dbReference>
<dbReference type="Proteomes" id="UP000198795">
    <property type="component" value="Unassembled WGS sequence"/>
</dbReference>
<gene>
    <name evidence="1" type="ORF">SAMN04488061_0231</name>
</gene>
<evidence type="ECO:0000313" key="2">
    <source>
        <dbReference type="Proteomes" id="UP000198795"/>
    </source>
</evidence>
<proteinExistence type="predicted"/>
<sequence>MILITARVLSNRIKKNSGLLDTVGQATTVAAAGTYVHIGS</sequence>
<comment type="caution">
    <text evidence="1">The sequence shown here is derived from an EMBL/GenBank/DDBJ whole genome shotgun (WGS) entry which is preliminary data.</text>
</comment>
<reference evidence="1 2" key="1">
    <citation type="submission" date="2016-10" db="EMBL/GenBank/DDBJ databases">
        <authorList>
            <person name="Varghese N."/>
            <person name="Submissions S."/>
        </authorList>
    </citation>
    <scope>NUCLEOTIDE SEQUENCE [LARGE SCALE GENOMIC DNA]</scope>
    <source>
        <strain evidence="1 2">CGMCC 1.6497</strain>
    </source>
</reference>
<evidence type="ECO:0000313" key="1">
    <source>
        <dbReference type="EMBL" id="SDO09058.1"/>
    </source>
</evidence>
<accession>A0A1H0GQC9</accession>
<organism evidence="1 2">
    <name type="scientific">Filomicrobium insigne</name>
    <dbReference type="NCBI Taxonomy" id="418854"/>
    <lineage>
        <taxon>Bacteria</taxon>
        <taxon>Pseudomonadati</taxon>
        <taxon>Pseudomonadota</taxon>
        <taxon>Alphaproteobacteria</taxon>
        <taxon>Hyphomicrobiales</taxon>
        <taxon>Hyphomicrobiaceae</taxon>
        <taxon>Filomicrobium</taxon>
    </lineage>
</organism>
<keyword evidence="2" id="KW-1185">Reference proteome</keyword>
<name>A0A1H0GQC9_9HYPH</name>